<sequence length="60" mass="7070">MRAVLCNTLFRLFGHRACCGRIPEWTAHVGQRWDTYDVAPLNLYNVIWSIQNWIRCGMTD</sequence>
<evidence type="ECO:0000313" key="1">
    <source>
        <dbReference type="EMBL" id="WQB68906.1"/>
    </source>
</evidence>
<protein>
    <submittedName>
        <fullName evidence="1">Uncharacterized protein</fullName>
    </submittedName>
</protein>
<proteinExistence type="predicted"/>
<evidence type="ECO:0000313" key="2">
    <source>
        <dbReference type="Proteomes" id="UP001324533"/>
    </source>
</evidence>
<name>A0ABZ0V5M9_9MICO</name>
<dbReference type="EMBL" id="CP139779">
    <property type="protein sequence ID" value="WQB68906.1"/>
    <property type="molecule type" value="Genomic_DNA"/>
</dbReference>
<gene>
    <name evidence="1" type="ORF">T9R20_09260</name>
</gene>
<keyword evidence="2" id="KW-1185">Reference proteome</keyword>
<dbReference type="RefSeq" id="WP_322409037.1">
    <property type="nucleotide sequence ID" value="NZ_CP139779.1"/>
</dbReference>
<organism evidence="1 2">
    <name type="scientific">Microbacterium invictum</name>
    <dbReference type="NCBI Taxonomy" id="515415"/>
    <lineage>
        <taxon>Bacteria</taxon>
        <taxon>Bacillati</taxon>
        <taxon>Actinomycetota</taxon>
        <taxon>Actinomycetes</taxon>
        <taxon>Micrococcales</taxon>
        <taxon>Microbacteriaceae</taxon>
        <taxon>Microbacterium</taxon>
    </lineage>
</organism>
<reference evidence="1 2" key="1">
    <citation type="submission" date="2023-06" db="EMBL/GenBank/DDBJ databases">
        <title>Rock-solubilizing bacteria, Microbacterium invictum, promotes re-establishment of vegetation in rocky wasteland by accelerating rock bio-weathering and reshaping soil bacterial community.</title>
        <authorList>
            <person name="Liu C."/>
        </authorList>
    </citation>
    <scope>NUCLEOTIDE SEQUENCE [LARGE SCALE GENOMIC DNA]</scope>
    <source>
        <strain evidence="1 2">X-18</strain>
    </source>
</reference>
<accession>A0ABZ0V5M9</accession>
<dbReference type="Proteomes" id="UP001324533">
    <property type="component" value="Chromosome"/>
</dbReference>